<dbReference type="EMBL" id="LUGH01000595">
    <property type="protein sequence ID" value="OBZ83846.1"/>
    <property type="molecule type" value="Genomic_DNA"/>
</dbReference>
<gene>
    <name evidence="1" type="ORF">A0J61_08108</name>
</gene>
<sequence length="108" mass="12157">MIENINLCPVAKMGGLNLSLLRILDLKELSIVKMPDSIILVLYSMRAVAVGNTNGGSNYFMSFQIQGGLHYTRDPLMNESVFDSKYAQLYVDDSLFATQLRRCQNSKF</sequence>
<evidence type="ECO:0000313" key="2">
    <source>
        <dbReference type="Proteomes" id="UP000093000"/>
    </source>
</evidence>
<reference evidence="1 2" key="1">
    <citation type="submission" date="2016-03" db="EMBL/GenBank/DDBJ databases">
        <title>Choanephora cucurbitarum.</title>
        <authorList>
            <person name="Min B."/>
            <person name="Park H."/>
            <person name="Park J.-H."/>
            <person name="Shin H.-D."/>
            <person name="Choi I.-G."/>
        </authorList>
    </citation>
    <scope>NUCLEOTIDE SEQUENCE [LARGE SCALE GENOMIC DNA]</scope>
    <source>
        <strain evidence="1 2">KUS-F28377</strain>
    </source>
</reference>
<accession>A0A1C7N5B2</accession>
<evidence type="ECO:0000313" key="1">
    <source>
        <dbReference type="EMBL" id="OBZ83846.1"/>
    </source>
</evidence>
<dbReference type="InParanoid" id="A0A1C7N5B2"/>
<proteinExistence type="predicted"/>
<dbReference type="Proteomes" id="UP000093000">
    <property type="component" value="Unassembled WGS sequence"/>
</dbReference>
<name>A0A1C7N5B2_9FUNG</name>
<protein>
    <submittedName>
        <fullName evidence="1">Uncharacterized protein</fullName>
    </submittedName>
</protein>
<keyword evidence="2" id="KW-1185">Reference proteome</keyword>
<organism evidence="1 2">
    <name type="scientific">Choanephora cucurbitarum</name>
    <dbReference type="NCBI Taxonomy" id="101091"/>
    <lineage>
        <taxon>Eukaryota</taxon>
        <taxon>Fungi</taxon>
        <taxon>Fungi incertae sedis</taxon>
        <taxon>Mucoromycota</taxon>
        <taxon>Mucoromycotina</taxon>
        <taxon>Mucoromycetes</taxon>
        <taxon>Mucorales</taxon>
        <taxon>Mucorineae</taxon>
        <taxon>Choanephoraceae</taxon>
        <taxon>Choanephoroideae</taxon>
        <taxon>Choanephora</taxon>
    </lineage>
</organism>
<dbReference type="AlphaFoldDB" id="A0A1C7N5B2"/>
<comment type="caution">
    <text evidence="1">The sequence shown here is derived from an EMBL/GenBank/DDBJ whole genome shotgun (WGS) entry which is preliminary data.</text>
</comment>